<evidence type="ECO:0000256" key="1">
    <source>
        <dbReference type="SAM" id="MobiDB-lite"/>
    </source>
</evidence>
<accession>A0A372IQC2</accession>
<feature type="region of interest" description="Disordered" evidence="1">
    <location>
        <begin position="92"/>
        <end position="115"/>
    </location>
</feature>
<evidence type="ECO:0000313" key="3">
    <source>
        <dbReference type="Proteomes" id="UP000264702"/>
    </source>
</evidence>
<protein>
    <submittedName>
        <fullName evidence="2">Uncharacterized protein</fullName>
    </submittedName>
</protein>
<dbReference type="EMBL" id="QVQT01000003">
    <property type="protein sequence ID" value="RFU16951.1"/>
    <property type="molecule type" value="Genomic_DNA"/>
</dbReference>
<dbReference type="RefSeq" id="WP_117299120.1">
    <property type="nucleotide sequence ID" value="NZ_QVQT02000003.1"/>
</dbReference>
<dbReference type="OrthoDB" id="120804at2"/>
<sequence>MKFELSDKVRLFARLEYIEPARREGRKTVAIPVRDLHHSLVVREGFPERNTPQVCSALSSKKFLKAEGLEIENVEGPPSKTSTTVVFHYRFQGQPGSLPSPDKIQPSEGSSDLPLQESPLAALRGLLRDELSQYGGGAAFIRWLRTDPEKAWK</sequence>
<reference evidence="2 3" key="1">
    <citation type="submission" date="2018-08" db="EMBL/GenBank/DDBJ databases">
        <title>Acidipila sp. 4G-K13, an acidobacterium isolated from forest soil.</title>
        <authorList>
            <person name="Gao Z.-H."/>
            <person name="Qiu L.-H."/>
        </authorList>
    </citation>
    <scope>NUCLEOTIDE SEQUENCE [LARGE SCALE GENOMIC DNA]</scope>
    <source>
        <strain evidence="2 3">4G-K13</strain>
    </source>
</reference>
<keyword evidence="3" id="KW-1185">Reference proteome</keyword>
<organism evidence="2 3">
    <name type="scientific">Paracidobacterium acidisoli</name>
    <dbReference type="NCBI Taxonomy" id="2303751"/>
    <lineage>
        <taxon>Bacteria</taxon>
        <taxon>Pseudomonadati</taxon>
        <taxon>Acidobacteriota</taxon>
        <taxon>Terriglobia</taxon>
        <taxon>Terriglobales</taxon>
        <taxon>Acidobacteriaceae</taxon>
        <taxon>Paracidobacterium</taxon>
    </lineage>
</organism>
<dbReference type="AlphaFoldDB" id="A0A372IQC2"/>
<dbReference type="Proteomes" id="UP000264702">
    <property type="component" value="Unassembled WGS sequence"/>
</dbReference>
<comment type="caution">
    <text evidence="2">The sequence shown here is derived from an EMBL/GenBank/DDBJ whole genome shotgun (WGS) entry which is preliminary data.</text>
</comment>
<gene>
    <name evidence="2" type="ORF">D0Y96_09520</name>
</gene>
<proteinExistence type="predicted"/>
<evidence type="ECO:0000313" key="2">
    <source>
        <dbReference type="EMBL" id="RFU16951.1"/>
    </source>
</evidence>
<name>A0A372IQC2_9BACT</name>